<dbReference type="PANTHER" id="PTHR30329:SF21">
    <property type="entry name" value="LIPOPROTEIN YIAD-RELATED"/>
    <property type="match status" value="1"/>
</dbReference>
<dbReference type="STRING" id="415425.SAMN05444363_0836"/>
<dbReference type="SUPFAM" id="SSF103088">
    <property type="entry name" value="OmpA-like"/>
    <property type="match status" value="1"/>
</dbReference>
<sequence>MKRILLTIFIGFLAYSAQGQKQDLDRAKRYFDRTYYSEALPLYESAIENDRSLEVVRNLADCYYYTNDFKNAQKYYRFLIKNYGKEVSEEYYFRFSQTLKANGSFAEANQVTKDYYVNGGNTLAIVALDKELKTLENVTAIGERYKIKNLEINTENSEFGAVKNGEDLIFSTVKKEPGFFDKVYKWNNEGYLNLVTIPIKFSNIKDSIAKPFSKEVNTKMHESNAVFSADGKTIYFTRNNTKNGSRAKNKEKISNLQIYKAELVNGKWSNIISLPFNSPDFSNEHPALSPDGKRLYFASDRPGGKGSFDIYYVTINGGNYGNPINAGDVINTNRREQFPFVSKDGKLYFSSNGHEGFGSLDVFVSDIKENDFSNPVNVGLPINTGVDDFAFNIDSDTKEGYFSSNRKGGKGSDDIYSIVETKPLIVEDCMQLIAGTITDIDTKLPLENAEVILNDGEKKEIEKVITTADGKFSFKVNCESTYIVSGSKIGYTEDTRSFTLLKERGQLNDASMALKSFEVIKQEEQLALEEQKKADKLAEEQRIKAEKEESMRQRAVAEAKKKEKIKEIVAAEKDVVKDDKDRLVIKTEPIYFDYDLWYIRRDSKPILDRVVELMNKYPNMIVEIGSHTDRRGGITYNKVLSGNRANSTRDYIIDKGINPKRIFAKGYGESMPVVKCVSDDACTEEQHELNRRSEFVIKDL</sequence>
<dbReference type="SUPFAM" id="SSF82171">
    <property type="entry name" value="DPP6 N-terminal domain-like"/>
    <property type="match status" value="1"/>
</dbReference>
<dbReference type="GO" id="GO:0009279">
    <property type="term" value="C:cell outer membrane"/>
    <property type="evidence" value="ECO:0007669"/>
    <property type="project" value="UniProtKB-SubCell"/>
</dbReference>
<dbReference type="InterPro" id="IPR011990">
    <property type="entry name" value="TPR-like_helical_dom_sf"/>
</dbReference>
<evidence type="ECO:0000256" key="3">
    <source>
        <dbReference type="ARBA" id="ARBA00023237"/>
    </source>
</evidence>
<comment type="subcellular location">
    <subcellularLocation>
        <location evidence="1">Cell outer membrane</location>
    </subcellularLocation>
</comment>
<reference evidence="8" key="1">
    <citation type="submission" date="2016-11" db="EMBL/GenBank/DDBJ databases">
        <authorList>
            <person name="Varghese N."/>
            <person name="Submissions S."/>
        </authorList>
    </citation>
    <scope>NUCLEOTIDE SEQUENCE [LARGE SCALE GENOMIC DNA]</scope>
    <source>
        <strain evidence="8">DSM 18829</strain>
    </source>
</reference>
<gene>
    <name evidence="7" type="ORF">SAMN05444363_0836</name>
</gene>
<evidence type="ECO:0000256" key="2">
    <source>
        <dbReference type="ARBA" id="ARBA00023136"/>
    </source>
</evidence>
<dbReference type="InterPro" id="IPR011042">
    <property type="entry name" value="6-blade_b-propeller_TolB-like"/>
</dbReference>
<dbReference type="Pfam" id="PF07676">
    <property type="entry name" value="PD40"/>
    <property type="match status" value="3"/>
</dbReference>
<evidence type="ECO:0000256" key="4">
    <source>
        <dbReference type="PROSITE-ProRule" id="PRU00473"/>
    </source>
</evidence>
<keyword evidence="5" id="KW-0175">Coiled coil</keyword>
<evidence type="ECO:0000313" key="7">
    <source>
        <dbReference type="EMBL" id="SHI49683.1"/>
    </source>
</evidence>
<dbReference type="EMBL" id="FQZI01000001">
    <property type="protein sequence ID" value="SHI49683.1"/>
    <property type="molecule type" value="Genomic_DNA"/>
</dbReference>
<feature type="coiled-coil region" evidence="5">
    <location>
        <begin position="520"/>
        <end position="574"/>
    </location>
</feature>
<dbReference type="InterPro" id="IPR050330">
    <property type="entry name" value="Bact_OuterMem_StrucFunc"/>
</dbReference>
<organism evidence="7 8">
    <name type="scientific">Flavobacterium terrae</name>
    <dbReference type="NCBI Taxonomy" id="415425"/>
    <lineage>
        <taxon>Bacteria</taxon>
        <taxon>Pseudomonadati</taxon>
        <taxon>Bacteroidota</taxon>
        <taxon>Flavobacteriia</taxon>
        <taxon>Flavobacteriales</taxon>
        <taxon>Flavobacteriaceae</taxon>
        <taxon>Flavobacterium</taxon>
    </lineage>
</organism>
<keyword evidence="8" id="KW-1185">Reference proteome</keyword>
<evidence type="ECO:0000256" key="5">
    <source>
        <dbReference type="SAM" id="Coils"/>
    </source>
</evidence>
<evidence type="ECO:0000313" key="8">
    <source>
        <dbReference type="Proteomes" id="UP000184488"/>
    </source>
</evidence>
<dbReference type="Gene3D" id="3.30.1330.60">
    <property type="entry name" value="OmpA-like domain"/>
    <property type="match status" value="1"/>
</dbReference>
<dbReference type="InterPro" id="IPR011659">
    <property type="entry name" value="WD40"/>
</dbReference>
<keyword evidence="3" id="KW-0998">Cell outer membrane</keyword>
<dbReference type="InterPro" id="IPR008969">
    <property type="entry name" value="CarboxyPept-like_regulatory"/>
</dbReference>
<dbReference type="Pfam" id="PF00691">
    <property type="entry name" value="OmpA"/>
    <property type="match status" value="1"/>
</dbReference>
<feature type="domain" description="OmpA-like" evidence="6">
    <location>
        <begin position="579"/>
        <end position="700"/>
    </location>
</feature>
<dbReference type="SUPFAM" id="SSF48452">
    <property type="entry name" value="TPR-like"/>
    <property type="match status" value="1"/>
</dbReference>
<evidence type="ECO:0000259" key="6">
    <source>
        <dbReference type="PROSITE" id="PS51123"/>
    </source>
</evidence>
<dbReference type="AlphaFoldDB" id="A0A1M6BMF2"/>
<protein>
    <submittedName>
        <fullName evidence="7">Outer membrane protein OmpA</fullName>
    </submittedName>
</protein>
<dbReference type="OrthoDB" id="9809364at2"/>
<evidence type="ECO:0000256" key="1">
    <source>
        <dbReference type="ARBA" id="ARBA00004442"/>
    </source>
</evidence>
<dbReference type="PANTHER" id="PTHR30329">
    <property type="entry name" value="STATOR ELEMENT OF FLAGELLAR MOTOR COMPLEX"/>
    <property type="match status" value="1"/>
</dbReference>
<dbReference type="RefSeq" id="WP_073309051.1">
    <property type="nucleotide sequence ID" value="NZ_FQZI01000001.1"/>
</dbReference>
<dbReference type="CDD" id="cd07185">
    <property type="entry name" value="OmpA_C-like"/>
    <property type="match status" value="1"/>
</dbReference>
<keyword evidence="2 4" id="KW-0472">Membrane</keyword>
<dbReference type="PROSITE" id="PS51123">
    <property type="entry name" value="OMPA_2"/>
    <property type="match status" value="1"/>
</dbReference>
<dbReference type="InterPro" id="IPR006665">
    <property type="entry name" value="OmpA-like"/>
</dbReference>
<dbReference type="Pfam" id="PF13620">
    <property type="entry name" value="CarboxypepD_reg"/>
    <property type="match status" value="1"/>
</dbReference>
<dbReference type="InterPro" id="IPR006664">
    <property type="entry name" value="OMP_bac"/>
</dbReference>
<dbReference type="Gene3D" id="2.120.10.30">
    <property type="entry name" value="TolB, C-terminal domain"/>
    <property type="match status" value="1"/>
</dbReference>
<name>A0A1M6BMF2_9FLAO</name>
<dbReference type="SUPFAM" id="SSF49464">
    <property type="entry name" value="Carboxypeptidase regulatory domain-like"/>
    <property type="match status" value="1"/>
</dbReference>
<dbReference type="Proteomes" id="UP000184488">
    <property type="component" value="Unassembled WGS sequence"/>
</dbReference>
<dbReference type="PRINTS" id="PR01021">
    <property type="entry name" value="OMPADOMAIN"/>
</dbReference>
<accession>A0A1M6BMF2</accession>
<dbReference type="Gene3D" id="1.25.40.10">
    <property type="entry name" value="Tetratricopeptide repeat domain"/>
    <property type="match status" value="1"/>
</dbReference>
<dbReference type="InterPro" id="IPR036737">
    <property type="entry name" value="OmpA-like_sf"/>
</dbReference>
<dbReference type="Gene3D" id="2.60.40.1120">
    <property type="entry name" value="Carboxypeptidase-like, regulatory domain"/>
    <property type="match status" value="1"/>
</dbReference>
<proteinExistence type="predicted"/>